<dbReference type="PROSITE" id="PS00455">
    <property type="entry name" value="AMP_BINDING"/>
    <property type="match status" value="6"/>
</dbReference>
<dbReference type="CDD" id="cd05930">
    <property type="entry name" value="A_NRPS"/>
    <property type="match status" value="3"/>
</dbReference>
<evidence type="ECO:0000313" key="11">
    <source>
        <dbReference type="Proteomes" id="UP000036061"/>
    </source>
</evidence>
<dbReference type="InterPro" id="IPR029058">
    <property type="entry name" value="AB_hydrolase_fold"/>
</dbReference>
<keyword evidence="7" id="KW-0045">Antibiotic biosynthesis</keyword>
<dbReference type="PROSITE" id="PS50075">
    <property type="entry name" value="CARRIER"/>
    <property type="match status" value="6"/>
</dbReference>
<dbReference type="Gene3D" id="3.40.50.1820">
    <property type="entry name" value="alpha/beta hydrolase"/>
    <property type="match status" value="1"/>
</dbReference>
<name>A0A2Z4MIE6_BREBE</name>
<gene>
    <name evidence="10" type="primary">tycC</name>
    <name evidence="10" type="ORF">AB432_014925</name>
</gene>
<dbReference type="InterPro" id="IPR010071">
    <property type="entry name" value="AA_adenyl_dom"/>
</dbReference>
<dbReference type="InterPro" id="IPR006162">
    <property type="entry name" value="Ppantetheine_attach_site"/>
</dbReference>
<comment type="cofactor">
    <cofactor evidence="1">
        <name>pantetheine 4'-phosphate</name>
        <dbReference type="ChEBI" id="CHEBI:47942"/>
    </cofactor>
</comment>
<dbReference type="PROSITE" id="PS00012">
    <property type="entry name" value="PHOSPHOPANTETHEINE"/>
    <property type="match status" value="4"/>
</dbReference>
<dbReference type="GO" id="GO:0031177">
    <property type="term" value="F:phosphopantetheine binding"/>
    <property type="evidence" value="ECO:0007669"/>
    <property type="project" value="InterPro"/>
</dbReference>
<dbReference type="FunFam" id="2.30.38.10:FF:000001">
    <property type="entry name" value="Non-ribosomal peptide synthetase PvdI"/>
    <property type="match status" value="6"/>
</dbReference>
<dbReference type="InterPro" id="IPR023213">
    <property type="entry name" value="CAT-like_dom_sf"/>
</dbReference>
<dbReference type="GO" id="GO:0017000">
    <property type="term" value="P:antibiotic biosynthetic process"/>
    <property type="evidence" value="ECO:0007669"/>
    <property type="project" value="UniProtKB-KW"/>
</dbReference>
<dbReference type="CDD" id="cd19531">
    <property type="entry name" value="LCL_NRPS-like"/>
    <property type="match status" value="5"/>
</dbReference>
<dbReference type="GO" id="GO:0008610">
    <property type="term" value="P:lipid biosynthetic process"/>
    <property type="evidence" value="ECO:0007669"/>
    <property type="project" value="UniProtKB-ARBA"/>
</dbReference>
<dbReference type="Gene3D" id="2.30.38.10">
    <property type="entry name" value="Luciferase, Domain 3"/>
    <property type="match status" value="6"/>
</dbReference>
<dbReference type="InterPro" id="IPR001031">
    <property type="entry name" value="Thioesterase"/>
</dbReference>
<evidence type="ECO:0000256" key="4">
    <source>
        <dbReference type="ARBA" id="ARBA00022553"/>
    </source>
</evidence>
<dbReference type="SMART" id="SM00823">
    <property type="entry name" value="PKS_PP"/>
    <property type="match status" value="6"/>
</dbReference>
<evidence type="ECO:0000256" key="3">
    <source>
        <dbReference type="ARBA" id="ARBA00022450"/>
    </source>
</evidence>
<dbReference type="CDD" id="cd17650">
    <property type="entry name" value="A_NRPS_PpsD_like"/>
    <property type="match status" value="1"/>
</dbReference>
<dbReference type="NCBIfam" id="NF003417">
    <property type="entry name" value="PRK04813.1"/>
    <property type="match status" value="6"/>
</dbReference>
<dbReference type="Gene3D" id="3.30.559.30">
    <property type="entry name" value="Nonribosomal peptide synthetase, condensation domain"/>
    <property type="match status" value="6"/>
</dbReference>
<dbReference type="CDD" id="cd19543">
    <property type="entry name" value="DCL_NRPS"/>
    <property type="match status" value="1"/>
</dbReference>
<dbReference type="EMBL" id="CP030117">
    <property type="protein sequence ID" value="AWX56248.1"/>
    <property type="molecule type" value="Genomic_DNA"/>
</dbReference>
<comment type="similarity">
    <text evidence="2">Belongs to the ATP-dependent AMP-binding enzyme family.</text>
</comment>
<dbReference type="InterPro" id="IPR045851">
    <property type="entry name" value="AMP-bd_C_sf"/>
</dbReference>
<feature type="domain" description="Carrier" evidence="9">
    <location>
        <begin position="3041"/>
        <end position="3116"/>
    </location>
</feature>
<dbReference type="SUPFAM" id="SSF47336">
    <property type="entry name" value="ACP-like"/>
    <property type="match status" value="6"/>
</dbReference>
<dbReference type="Pfam" id="PF00501">
    <property type="entry name" value="AMP-binding"/>
    <property type="match status" value="6"/>
</dbReference>
<keyword evidence="6" id="KW-0677">Repeat</keyword>
<evidence type="ECO:0000313" key="10">
    <source>
        <dbReference type="EMBL" id="AWX56248.1"/>
    </source>
</evidence>
<dbReference type="RefSeq" id="WP_048032942.1">
    <property type="nucleotide sequence ID" value="NZ_CP030117.1"/>
</dbReference>
<dbReference type="Pfam" id="PF00975">
    <property type="entry name" value="Thioesterase"/>
    <property type="match status" value="1"/>
</dbReference>
<evidence type="ECO:0000256" key="5">
    <source>
        <dbReference type="ARBA" id="ARBA00022598"/>
    </source>
</evidence>
<keyword evidence="5" id="KW-0436">Ligase</keyword>
<dbReference type="InterPro" id="IPR009081">
    <property type="entry name" value="PP-bd_ACP"/>
</dbReference>
<dbReference type="GO" id="GO:0044550">
    <property type="term" value="P:secondary metabolite biosynthetic process"/>
    <property type="evidence" value="ECO:0007669"/>
    <property type="project" value="UniProtKB-ARBA"/>
</dbReference>
<organism evidence="10 11">
    <name type="scientific">Brevibacillus brevis</name>
    <name type="common">Bacillus brevis</name>
    <dbReference type="NCBI Taxonomy" id="1393"/>
    <lineage>
        <taxon>Bacteria</taxon>
        <taxon>Bacillati</taxon>
        <taxon>Bacillota</taxon>
        <taxon>Bacilli</taxon>
        <taxon>Bacillales</taxon>
        <taxon>Paenibacillaceae</taxon>
        <taxon>Brevibacillus</taxon>
    </lineage>
</organism>
<evidence type="ECO:0000256" key="6">
    <source>
        <dbReference type="ARBA" id="ARBA00022737"/>
    </source>
</evidence>
<dbReference type="InterPro" id="IPR001242">
    <property type="entry name" value="Condensation_dom"/>
</dbReference>
<dbReference type="SUPFAM" id="SSF52777">
    <property type="entry name" value="CoA-dependent acyltransferases"/>
    <property type="match status" value="12"/>
</dbReference>
<evidence type="ECO:0000256" key="1">
    <source>
        <dbReference type="ARBA" id="ARBA00001957"/>
    </source>
</evidence>
<evidence type="ECO:0000259" key="9">
    <source>
        <dbReference type="PROSITE" id="PS50075"/>
    </source>
</evidence>
<evidence type="ECO:0000256" key="2">
    <source>
        <dbReference type="ARBA" id="ARBA00006432"/>
    </source>
</evidence>
<keyword evidence="3" id="KW-0596">Phosphopantetheine</keyword>
<dbReference type="GO" id="GO:0005829">
    <property type="term" value="C:cytosol"/>
    <property type="evidence" value="ECO:0007669"/>
    <property type="project" value="TreeGrafter"/>
</dbReference>
<feature type="domain" description="Carrier" evidence="9">
    <location>
        <begin position="5122"/>
        <end position="5197"/>
    </location>
</feature>
<dbReference type="Proteomes" id="UP000036061">
    <property type="component" value="Chromosome"/>
</dbReference>
<dbReference type="SUPFAM" id="SSF53474">
    <property type="entry name" value="alpha/beta-Hydrolases"/>
    <property type="match status" value="1"/>
</dbReference>
<dbReference type="FunFam" id="3.30.300.30:FF:000010">
    <property type="entry name" value="Enterobactin synthetase component F"/>
    <property type="match status" value="6"/>
</dbReference>
<dbReference type="Gene3D" id="3.30.300.30">
    <property type="match status" value="6"/>
</dbReference>
<keyword evidence="8" id="KW-0511">Multifunctional enzyme</keyword>
<reference evidence="10 11" key="1">
    <citation type="journal article" date="2015" name="Genome Announc.">
        <title>Draft Genome Sequence of Brevibacillus brevis DZQ7, a Plant Growth-Promoting Rhizobacterium with Broad-Spectrum Antimicrobial Activity.</title>
        <authorList>
            <person name="Hou Q."/>
            <person name="Wang C."/>
            <person name="Hou X."/>
            <person name="Xia Z."/>
            <person name="Ye J."/>
            <person name="Liu K."/>
            <person name="Liu H."/>
            <person name="Wang J."/>
            <person name="Guo H."/>
            <person name="Yu X."/>
            <person name="Yang Y."/>
            <person name="Du B."/>
            <person name="Ding Y."/>
        </authorList>
    </citation>
    <scope>NUCLEOTIDE SEQUENCE [LARGE SCALE GENOMIC DNA]</scope>
    <source>
        <strain evidence="10 11">DZQ7</strain>
    </source>
</reference>
<dbReference type="Pfam" id="PF00550">
    <property type="entry name" value="PP-binding"/>
    <property type="match status" value="6"/>
</dbReference>
<dbReference type="InterPro" id="IPR020845">
    <property type="entry name" value="AMP-binding_CS"/>
</dbReference>
<dbReference type="Gene3D" id="1.10.1200.10">
    <property type="entry name" value="ACP-like"/>
    <property type="match status" value="6"/>
</dbReference>
<dbReference type="FunFam" id="1.10.1200.10:FF:000005">
    <property type="entry name" value="Nonribosomal peptide synthetase 1"/>
    <property type="match status" value="6"/>
</dbReference>
<dbReference type="Pfam" id="PF13193">
    <property type="entry name" value="AMP-binding_C"/>
    <property type="match status" value="5"/>
</dbReference>
<dbReference type="PANTHER" id="PTHR45527">
    <property type="entry name" value="NONRIBOSOMAL PEPTIDE SYNTHETASE"/>
    <property type="match status" value="1"/>
</dbReference>
<feature type="domain" description="Carrier" evidence="9">
    <location>
        <begin position="6164"/>
        <end position="6239"/>
    </location>
</feature>
<dbReference type="CDD" id="cd12117">
    <property type="entry name" value="A_NRPS_Srf_like"/>
    <property type="match status" value="1"/>
</dbReference>
<dbReference type="CDD" id="cd17655">
    <property type="entry name" value="A_NRPS_Bac"/>
    <property type="match status" value="1"/>
</dbReference>
<evidence type="ECO:0000256" key="7">
    <source>
        <dbReference type="ARBA" id="ARBA00023194"/>
    </source>
</evidence>
<dbReference type="Pfam" id="PF00668">
    <property type="entry name" value="Condensation"/>
    <property type="match status" value="6"/>
</dbReference>
<dbReference type="FunFam" id="3.40.50.12780:FF:000012">
    <property type="entry name" value="Non-ribosomal peptide synthetase"/>
    <property type="match status" value="6"/>
</dbReference>
<feature type="domain" description="Carrier" evidence="9">
    <location>
        <begin position="2002"/>
        <end position="2077"/>
    </location>
</feature>
<dbReference type="InterPro" id="IPR020806">
    <property type="entry name" value="PKS_PP-bd"/>
</dbReference>
<evidence type="ECO:0000256" key="8">
    <source>
        <dbReference type="ARBA" id="ARBA00023268"/>
    </source>
</evidence>
<protein>
    <submittedName>
        <fullName evidence="10">Tyrocidine non-ribosomal peptide synthetase TycC</fullName>
    </submittedName>
</protein>
<dbReference type="PANTHER" id="PTHR45527:SF1">
    <property type="entry name" value="FATTY ACID SYNTHASE"/>
    <property type="match status" value="1"/>
</dbReference>
<feature type="domain" description="Carrier" evidence="9">
    <location>
        <begin position="4078"/>
        <end position="4153"/>
    </location>
</feature>
<dbReference type="FunFam" id="3.40.50.980:FF:000002">
    <property type="entry name" value="Enterobactin synthetase component F"/>
    <property type="match status" value="1"/>
</dbReference>
<dbReference type="Gene3D" id="1.10.287.490">
    <property type="entry name" value="Helix hairpin bin"/>
    <property type="match status" value="1"/>
</dbReference>
<dbReference type="GO" id="GO:0043041">
    <property type="term" value="P:amino acid activation for nonribosomal peptide biosynthetic process"/>
    <property type="evidence" value="ECO:0007669"/>
    <property type="project" value="TreeGrafter"/>
</dbReference>
<feature type="domain" description="Carrier" evidence="9">
    <location>
        <begin position="965"/>
        <end position="1040"/>
    </location>
</feature>
<accession>A0A2Z4MIE6</accession>
<dbReference type="NCBIfam" id="NF004282">
    <property type="entry name" value="PRK05691.1"/>
    <property type="match status" value="8"/>
</dbReference>
<dbReference type="Gene3D" id="3.30.559.10">
    <property type="entry name" value="Chloramphenicol acetyltransferase-like domain"/>
    <property type="match status" value="6"/>
</dbReference>
<keyword evidence="4" id="KW-0597">Phosphoprotein</keyword>
<dbReference type="GO" id="GO:0016874">
    <property type="term" value="F:ligase activity"/>
    <property type="evidence" value="ECO:0007669"/>
    <property type="project" value="UniProtKB-KW"/>
</dbReference>
<proteinExistence type="inferred from homology"/>
<dbReference type="NCBIfam" id="TIGR01733">
    <property type="entry name" value="AA-adenyl-dom"/>
    <property type="match status" value="6"/>
</dbReference>
<dbReference type="InterPro" id="IPR025110">
    <property type="entry name" value="AMP-bd_C"/>
</dbReference>
<dbReference type="SUPFAM" id="SSF56801">
    <property type="entry name" value="Acetyl-CoA synthetase-like"/>
    <property type="match status" value="6"/>
</dbReference>
<dbReference type="FunFam" id="3.30.559.30:FF:000001">
    <property type="entry name" value="Non-ribosomal peptide synthetase"/>
    <property type="match status" value="5"/>
</dbReference>
<dbReference type="Gene3D" id="3.40.50.980">
    <property type="match status" value="12"/>
</dbReference>
<sequence length="6488" mass="730228">MNKQENIAKIYPLTPLQEGMLFHAVKDTDSSAYCLQMSAKLQGDFHLPIFEESMNKLVENYEVLRTVFVYQNLQRPRQVVFKERKVTVHFENIAHLPIDNQNDYIKAYTSQHHTFELTKDVLMKAAIFQTGENQYQFVWAFHHIIVDGWTLGVLLHKLLSYYAAIRKGEAVLREATKPYSDYIKWLDKQNKEEALTYWQNYLEGYDQQADFPKKKNVAENSHYVHVENLFTVAPEKTQQLMQIANQNQATMSSVFQSLWGILASKYKNSDDVVFGSVVSGRPPGIQGIESMVGLFINTIPTRVKTNPKQTFSGLLKTVQEQALASASYDFAPLYEIQSKTVLKQELIDHLVTYENYPDNTLNDLEDSLGFQFNVENGEEQTSYDFNVVVAVAPSNEMYVKLSYNASVYEESFMNRVEGHLKTIIEQVIHNPNVLLEDIGIITDEEKQQLLVAYNDTTADYPRDKMIFELIAEQARQTPSKVAVVCGEDRLTYQELQERSNQLARALRGKGISQGSIVSIMAEHSLELIVAIMAVLKAGGAYLPIDPEYPIERIQYLLDDSQTTILLTQSYLQEKVEFEGDILYLDNPSLFEGDSTDLDTACTPDDLAYMIYTSGSTGNPKGAMITHRGLVNYIWWANKEYVQGEAVDFPLYSSISFDLTVTSIFTPLLSGNTIYVYRGTDKVQVILDILQDNQVGIIKLTPTHLKLIEEIDGTNSSIRRFIVGGENLPTQLAKRIYENFGQNVKIFNEYGPTETVVGCMIYLYDPKKTIQESVPIGVPADNVQLYLLDSSMQPIPVGSIGEMYIAGDGVAKGYFNRPELTEEKFIDNPFRPGTKMYRTGDLAKWLPDGNMEYLGRIDHQVKIRGHRIEMGEIEARLTQHEWIKEAVVIAEKDDSGQNVLYAYIVSEQELTVSELREHLGSTLPSYMIPSFFVRLEEIPLTANGKVERKKLPKPDGAVVTGTAYVAPQNETETKLAEIWQQALGVSRVGVHDHFFDLGGHSLKAMTVIFQVSKALEVDLPVKALFENPTVSQLAAFISKSGKSKYTAIQPVEVKEFYPVSSAQKRMYILQQFEGSGISYNISGAMLLDGKLDYNRFASTVQRLAERHEALRTSFHRIDGEPVQKVHDEVEVPILMLKSTEDKAEQIMRDFVRPFDLGIAPLIRTGLVKLGKDRHLFLLDMHHIISDGVSSQILLSEFAKLYQGEALQPLSLQYKDFAVWQNELFQTDVYKKQELHWLNTFADEIPLLNLPTDYPRPTIQSFEGDLVLFDTGKELTERLRKVAADTGTTLYMVLLAAYHVLLSKYSGQEDIIVGTPVAGRSHADVENIMGIFVNTLAMRNHPASDKTFTQFLQEVKQNALAAFDNQDYPFEELVEKLAIQRDISRNPLFDTMFSLENANQQSLAIEQLTAAPYELFNKISKFDLALNASESKSDIQFQFAFGTKLFKKETIQRMAHHYLEILLAIGAQPNAKLAEIDMMTEAEKRALILNVNDTFVERSADQVLHQLFEEQVALTPDQVALAYDGYTLTYRQLNARANQVARLLRSKGTQPDTLIGIMVDRSIGMVVSMLAVLKAGGAYTPIDPTYPPERIQYMLSDSKAPILLTQRHLKETVEYAGEIIDVDDEAIYAGDDTNLDNVASRDDLAYVIYTSGSTGNPKGVMIAHQAICNHMLWMKNAFPLTTEDAVLQKTPFSFDASVWEFYLPLITGGRLVLAKPDGHRDIEYMTRMIKEEKITTLQMVPSLLDLIMTEPGWSSCTSLQRVFCGGEALTPALVSRFYQNQTAQLINLYGPTESTIDATYWICPRMPEYGVIPIGRPIDNVRLYVVNAINQLQPVGVAGELCIAGDGLARGYWNREELTTASFIENPFEPGSRMYRTGDMVRYLACGNVEYLGRIDHQVKIRGHRIELGEIEARLLQHEWIKTAIVLARPDEKGQNNLYAYIVSDQEIKTADLRAYMASHLPAYMVPSYFVYLEKLPLTANGKIDRKALPQPEGASSSETVYVAPRNEVEATLAEIWQSVLGVNQIGVYDHFFELGGHSLKAMNVISLIHRTLQVDVPLKTLFESPTIADLSAYIATAAGKGKYTTIEPVQKQEYYSVSSAQKRMFILRQMEGADISYNMPGILYIDGKLDTERLQQALKSLVRRHESLRTSFHSMKGETVQRVHEDVELEISLMESTEGELKQIVEQFIQPFDLEKAPLIRAGLVKLAPERHLFMLDFHHIVVDGVSIGILVQELAQLYHGEELPELGIQYKDFAHWQKQWVETEEFAAQEAYWIDAFTGEIPVLNLATDYPRPSVKSFEGERFVFNSGALLKKELNRLAHGTGATLYMVLLAAYNVLLSKYSGQEDIIVGAPTAGRSHAETDSIIGMFVNTLALRNEPVGAKTFLSFLAEVKNNTLKAFENQDYPLDELIDKLNIQRDLSRNPLFDTVFILQNMDQKPFEMEQLTFTPYMADVNQAKFDLSLEAYEEDEEIIFSLDYCTKLFTRETIEKIAAHFIRILHAVIEQQAITLSEITMLSDEEKHRLLVEFNDTHKEYPQNKTLHELFEEQVEKTPQVAAIEIGDKQMSYHELNERANQLAVTLRERGVKANQFVGIMANRSVEMVVGIMAILKAGGAYVPIDPEYPEDRVSYMLEDCEARLLLTQKHLGAKLASNMSVECLYLEEEKNYSPSRSNLEPMQTASDLAYVIYTSGTTGKPKGVMIEHRGIVNSVLWKKEEYQFSVHDRSLVPLSFAFDAFVLSFFTPILSGSTVVMAEDEEAKDPVSLRNLIAAARCTQMTCVPSLFQAILECGSAADISSLQTITLGGEKVSAQLVEKSNQQYPQLVIVNEYGPTESSVVATWQRISQLDSAITIGRPIANTSVYIVDKYHQLQPVGVVGEICIGGHGLARGYWNKPELTAEKFVSHPYLEGERMYKTGDLGKWLPDGTIEFVGRLDEQVKVRGYRIEIGEIESVMLSFEKLTSAVVIVHEDQQGQSSLAAYYTAEEKIEASNLWSYLSHSLPSYMIPAYLVQLDFLPLTPNGKIDRKALPKPEGRPVTGAEYVAPASPVESRLVEIWERVLGVNDIGVLDNFFQLGGHSLKAMSLAAQIHREYQVELPLRVLFATPTIQALAQYIETSGKDTHVPIQPVPLQAYYPVSSAQKRMFVLRQFEGTGTVYNMPSVMYIEGDLDHPRFETAIQGLIKRHESLRTSFHTVNGEPVQRVHEAVELDVRYEDLTEDQVEQTIESFVQAFDLEKAPLLRVGLFKLGEKRHLFLMDMHHIISDGVSVGIIMEEFSKLYRNEYLPELAVQYKDFAVWQTDLFQTDIYAKHENYWLKSFAGDIPVLNLPADYSRPLVQSFEGDCITFQTDKTLMDDLYKLAHENQTTLFMVLLAAYNVLLSKYSGQEDIVVGTPIAGRSHADVEKVLGMFVNTLALRNNPDGTKSFRAFLEDVKQNTLQAYAHQDYPFEALVEKLEIQRDLSRNPLFDTMFILQNLDKKAYELDGLKFEAYSGEGQQGNAKFDLTLEAHEDETGIHFGLVYSTKLFQRDTVERMAGHFLQVLRGVIADQTAALHEINLLGEEEKHLVTVGFNNTFAAYPRESTIQELFEEQVERTPEHTAVVMNEQMLTYRELNQKANQIASTLRRLEVGKDSVVGMLADRSLEMITGIMGIIKAGGAYLGIDPEHPSERISYMLEDGGVKVVLVQRHLLHLVEEGLIPIVLDDESLEQEDASNLANLNDAKDLAYVMYTSGSTGKPKGVMVEHRNVIRLVKHTNYVQVREEDRMIQTGAIGFDAMTFEIFGALLHGASLFLVSKDVLLDAEKLSNFLRENRITTMWLTSPLFNQLSQDNPAMFEGLRALIVGGEALSPRHINKVNSAHPALEIWNGYGPTENTTFSTCYLIEKEFEDNIPIGKPITNSTAYIVDRYNQPQPIGVPGELCVGGDGVARGYLNKPELTAEKFVPNPFVSGENMYRTGDLARWKADGTIEYLGRIDQQVKIRGYRIELGEIETVLTNLAKVKEAVVTVMDDTNGQKALCAYFVPETELDAAELREAISKELPSYMVPTFYVQMDKLPLTANGKLDRRALPEPSGDRVQSSTYVAPQNATETKLAEIWQEVLGIHAVGIHDNFFELGGHSLKAMNVITQVHKAFQVELPLKALFESPTIHELAAYITASEIEQFETIQPVEQADFYPVSFAQKRMYILHEFEGSGISYNVPNVLIIDGHLDYERFEHAIQTLVKRHESLRTSFHSINGEPVQRVHEDVTLLIGISEATEDQVEQRIQELVQPFDLEVAPLFRVDLIKLGAERHLFFMDMHHIISDGVSLAVIAKEFASLYEEKQLPDMRIQYKDFAAWQAKLSQSERFQKQEDYWTNVFAGEIPLLNLPNDFPRPTVQSFEGDTVAIGTGNQLLAELRQLAANTGSTLFMVLLAAYNVLLSKYAGQEEIVVGTPIAGRSHADVERIVGMFVNTLALKNVAGGNLTFREFLGDVRQNALHAFEHQDYPFEHLVDKLQVRRDLSRNPLFDTMFSLGLADSSALEIAGLNMSAYPVDGKIAKFDIALDAMEQQDELLVQFNYCTKLFAKESIDRMANHYVHLLQAIIANPDCKLAEISVLSNDEIEQMLHDFNATKAAYPTNKTFQELFEEQVEKTPNQVAVIFEDEQLTYRELNEKANQLARVLRQKGVKPESTVGIMVDRSLHMVVGTLGILKAGGAYVPIDPDYPLERQAFILEDSDAKLFLTLQKLNTQLAFPHETLYLDAEGLYQGEASNLEPVALPEHAAYIIYTSGTTGKPKGVVIEHRSYANVAFAWQDEYHLDTFPVRLLQMASFAFDVSTGDFARALLTGGQLVICPNEVKMDPASLYEIIKRYEITIFEATPALIMPLMHYIYENQLDISQMKLLILGADSCPAEDFKTLLARFSQTMRIVNSYGVTEACIDSSYYEETDVSSIRSGTVPIGKPLPNMQMYVMDQQLNLQPVGVVGELCIGGAGVARGYLNRPELTVEKFVPNPFAPGELLYRTGDLAKWRADGNVEFLGRNDHQVKIRGVRIELGEIETQLRKLDGILEAVVIAREDHRQEKYLCAYMVADHEIDTAQLRQELLKELPQAMIPSYFVSLEALPLTANGKIDRRSLPAPDVSMLRTTEYVAPRTELEAQLARVWEQVLNMEQVGILDDFFAIGGHSLRAMSVISSMHNEYQVDIPLRVLFEKPTIQQLAAHIEETARGYVISIQPAPAQEYYPVSSAQKRMYILHQFEGVGISYNMPSTMLIEGKLEPERLETAFKQLIQRHESLRTSFAVVNGEPVQKIHEEVSFELSYTTITEDQAQEVLSTLVQPFDLGVAPLIRVRLLHIGEDRHVLFTDMHHSISDGVSSGILLSDLVHLYQGDVLPELRIQYKDFSVWQQELFQSDAFNKQEEYWAQVFADEIPVLNLQTDFTRPSIQNFAGDQYSIGTGKQLMEGLNQLARETGTTLYMVLLATYNVLLSKYSGQEDIIVGTPITGRSHADLEPIVGMFVNTLAMRNKPHAGKTFTELLLEVKQNALDAYVHQDYPFEELVEKLDIARDLSRNPLFDTMFTLQNNSDDSIDLRGLTLAPFMTDQAGNHSKFDLTLIATEDREEISIGVEYSTSLFTRETIERLSNHFMAIAQIVVQNPHIRLSEIDMLATEEKQQILEKFNDTAVSYIQDKTLHQLFEEQVAKTPDQEAILFNGQSLTYSELNERANRLARVLRTKGIGPDRLVAVMAERSPEMIIGILGILKAGGAYVPIDPAYPQERIQYLLEDSGATLLLCQSHLSELLSRVSSGLDWLDLNAEHNAEMDGSNLASLNQPTDLAYVIYTSGTTGKPKGVMIPHQGIVNCLQWRRDEYGFGPGDKALQVFSFAFDGFVASLFAPLLGGATCVLPREEEAKDPVALKKLIAQAGVTHYYGVPSLFQAILDCSTAADFSPLRCVTLGGEKLPPQLVQKTKEKHPAIEINNEYGPTENSVVTTISRSIEVGQDITIGRPLANVQVYIVDTQHHLQPIGVVGELCIGGPGLARGYLNKPELTQEKFVPNPFVPGELMYKTGDLVKWRTDGTIDYIGRADEQVKVRGYRIEIGEIESTILAYDGIDQAVVVVQEDEFTAGQYLCAYLVPSAEVSVSGLRRHLAKELPAYMVPSYYVQLDQLPLSANGKVDRKALPKPKPSDATTREFVAPRTATEHQLASIWQEVLGIEPIGITDHFFELGGHSLKATLLVAKVYEYMQIELPLNLIFQHPTIEKVADFITHKNFEGNSGSAILLNEEMARKVFCFTPIGAQSVYYQKLADEIKGVSLYSFDFIQEDNRLEQYIEAIVAIDPQGPYTLMGYSSGGNLAFEVAKELENQGYVVTDLILFDSYWKDKVMERTLAETESDITQLFAEIGENIEMFNMTQEDFNLYAANEFVKQSFIRKTVSYVMYHNQLINTGATSAAIHLIQSELESGEDDLVAVKWNETAWAQATKRLMTYEGYGIHSRMLGGNYVSMNASILREILQELFILK</sequence>
<dbReference type="FunFam" id="3.40.50.980:FF:000001">
    <property type="entry name" value="Non-ribosomal peptide synthetase"/>
    <property type="match status" value="6"/>
</dbReference>
<dbReference type="InterPro" id="IPR036736">
    <property type="entry name" value="ACP-like_sf"/>
</dbReference>
<dbReference type="InterPro" id="IPR000873">
    <property type="entry name" value="AMP-dep_synth/lig_dom"/>
</dbReference>